<dbReference type="EMBL" id="QUNF01000002">
    <property type="protein sequence ID" value="REG92878.1"/>
    <property type="molecule type" value="Genomic_DNA"/>
</dbReference>
<evidence type="ECO:0000313" key="3">
    <source>
        <dbReference type="Proteomes" id="UP000256405"/>
    </source>
</evidence>
<dbReference type="AlphaFoldDB" id="A0A3E0E3R5"/>
<dbReference type="InterPro" id="IPR013517">
    <property type="entry name" value="FG-GAP"/>
</dbReference>
<dbReference type="InterPro" id="IPR028994">
    <property type="entry name" value="Integrin_alpha_N"/>
</dbReference>
<name>A0A3E0E3R5_9BACT</name>
<gene>
    <name evidence="2" type="ORF">C8N25_102282</name>
</gene>
<dbReference type="Gene3D" id="2.130.10.130">
    <property type="entry name" value="Integrin alpha, N-terminal"/>
    <property type="match status" value="1"/>
</dbReference>
<accession>A0A3E0E3R5</accession>
<keyword evidence="1" id="KW-0732">Signal</keyword>
<dbReference type="Pfam" id="PF13517">
    <property type="entry name" value="FG-GAP_3"/>
    <property type="match status" value="1"/>
</dbReference>
<reference evidence="2 3" key="1">
    <citation type="submission" date="2018-08" db="EMBL/GenBank/DDBJ databases">
        <title>Genomic Encyclopedia of Archaeal and Bacterial Type Strains, Phase II (KMG-II): from individual species to whole genera.</title>
        <authorList>
            <person name="Goeker M."/>
        </authorList>
    </citation>
    <scope>NUCLEOTIDE SEQUENCE [LARGE SCALE GENOMIC DNA]</scope>
    <source>
        <strain evidence="2 3">DSM 15986</strain>
    </source>
</reference>
<comment type="caution">
    <text evidence="2">The sequence shown here is derived from an EMBL/GenBank/DDBJ whole genome shotgun (WGS) entry which is preliminary data.</text>
</comment>
<keyword evidence="3" id="KW-1185">Reference proteome</keyword>
<organism evidence="2 3">
    <name type="scientific">Algoriphagus antarcticus</name>
    <dbReference type="NCBI Taxonomy" id="238540"/>
    <lineage>
        <taxon>Bacteria</taxon>
        <taxon>Pseudomonadati</taxon>
        <taxon>Bacteroidota</taxon>
        <taxon>Cytophagia</taxon>
        <taxon>Cytophagales</taxon>
        <taxon>Cyclobacteriaceae</taxon>
        <taxon>Algoriphagus</taxon>
    </lineage>
</organism>
<evidence type="ECO:0000256" key="1">
    <source>
        <dbReference type="ARBA" id="ARBA00022729"/>
    </source>
</evidence>
<dbReference type="PANTHER" id="PTHR45460">
    <property type="entry name" value="SIMILAR TO CYSTEINE PROTEINASE"/>
    <property type="match status" value="1"/>
</dbReference>
<evidence type="ECO:0000313" key="2">
    <source>
        <dbReference type="EMBL" id="REG92878.1"/>
    </source>
</evidence>
<dbReference type="Proteomes" id="UP000256405">
    <property type="component" value="Unassembled WGS sequence"/>
</dbReference>
<dbReference type="RefSeq" id="WP_086539735.1">
    <property type="nucleotide sequence ID" value="NZ_MSSW01000003.1"/>
</dbReference>
<dbReference type="SUPFAM" id="SSF69318">
    <property type="entry name" value="Integrin alpha N-terminal domain"/>
    <property type="match status" value="1"/>
</dbReference>
<protein>
    <submittedName>
        <fullName evidence="2">VCBS repeat protein</fullName>
    </submittedName>
</protein>
<dbReference type="PANTHER" id="PTHR45460:SF2">
    <property type="entry name" value="ALPHA 1,3 GLUCANASE, GH71 FAMILY (EUROFUNG)"/>
    <property type="match status" value="1"/>
</dbReference>
<proteinExistence type="predicted"/>
<dbReference type="OrthoDB" id="1391917at2"/>
<sequence length="509" mass="57644">MDSSYLALAKRLFCLLILAGLSFHCQSPMSTEPLLSQDEQLLHARRLAELKCGSCHLFPEPNLLDKKTWSSSVLPAMKSFVLNSEVQKGFFEKILSKNTLPKSELEYQQIVEYYSHEAPEMLPKMAVDLPISGIPGFQLIEPDFRINRSTLTTFVQWDSISGHLWVGDRLNQIFELDPNDFSILSKIETSSTPVQVQPLSLTNLEILTMGKMDPADLYQGQLLNYSKESKSFEVIIDSLNRPVNMIRLPASISEKDIANKFIISSFGNSMGSLDIFSNAKKTTLRSAPGARRAIAVDWDNDGLMDVIAGFGQALEGVFWFKNFGDGKFETIPLLEFHPLYRLSDLSVQDINQDGFEDLIVSNGDNADLSPILKPYHGIRIYYGDGSRELTEGWFYPMPGAMSIISADFDQDGFIEIAAVSYFPDFSQEERLDWLYFDKVEDSKPEVFQLPQSIRGNWLTLSHGDFDRDGDLDIFTSSFVFQSGTPDPNTDYEYSIPWQPFFILENKLNY</sequence>